<sequence length="212" mass="22420">MKFNSLLNDVLQYAQKAGAELGSKIAEGDTKSINKMSGIAGSVGMLGSLLGRKAGSSSALKKLGSAAALGALAYQAYQKYAADKTPPQNTFTSENTPDTAESSKVVLRAMVAAAAADGEISSQERKLIENESQNVDANLSDWLVHEFEQPASVDEIARDIGNNHALAAEAYLAARVVCGDLSRSEIVFLADLSRSLNLDDKLVKTLEEHAGF</sequence>
<dbReference type="OrthoDB" id="5459344at2"/>
<keyword evidence="2" id="KW-1185">Reference proteome</keyword>
<gene>
    <name evidence="1" type="ORF">HMPREF9021_01880</name>
</gene>
<proteinExistence type="predicted"/>
<dbReference type="Proteomes" id="UP000017813">
    <property type="component" value="Unassembled WGS sequence"/>
</dbReference>
<dbReference type="RefSeq" id="WP_002642901.1">
    <property type="nucleotide sequence ID" value="NZ_CP019448.1"/>
</dbReference>
<dbReference type="EMBL" id="ADCY02000058">
    <property type="protein sequence ID" value="EFG30252.1"/>
    <property type="molecule type" value="Genomic_DNA"/>
</dbReference>
<dbReference type="Gene3D" id="1.10.3680.10">
    <property type="entry name" value="TerB-like"/>
    <property type="match status" value="1"/>
</dbReference>
<reference evidence="1 2" key="1">
    <citation type="submission" date="2010-03" db="EMBL/GenBank/DDBJ databases">
        <authorList>
            <consortium name="The Broad Institute Genome Sequencing Platform"/>
            <person name="Ward D."/>
            <person name="Earl A."/>
            <person name="Feldgarden M."/>
            <person name="Gevers D."/>
            <person name="Young S."/>
            <person name="Zeng Q."/>
            <person name="Koehrsen M."/>
            <person name="Alvarado L."/>
            <person name="Berlin A.M."/>
            <person name="Borenstein D."/>
            <person name="Chapman S.B."/>
            <person name="Chen Z."/>
            <person name="Engels R."/>
            <person name="Freedman E."/>
            <person name="Gellesch M."/>
            <person name="Goldberg J."/>
            <person name="Griggs A."/>
            <person name="Gujja S."/>
            <person name="Heilman E.R."/>
            <person name="Heiman D.I."/>
            <person name="Hepburn T.A."/>
            <person name="Howarth C."/>
            <person name="Jen D."/>
            <person name="Larson L."/>
            <person name="Mehta T."/>
            <person name="Park D."/>
            <person name="Pearson M."/>
            <person name="Richards J."/>
            <person name="Roberts A."/>
            <person name="Saif S."/>
            <person name="Shea T.D."/>
            <person name="Shenoy N."/>
            <person name="Sisk P."/>
            <person name="Stolte C."/>
            <person name="Sykes S.N."/>
            <person name="Walk T."/>
            <person name="White J."/>
            <person name="Yandava C."/>
            <person name="Izard J."/>
            <person name="Baranova O.V."/>
            <person name="Blanton J.M."/>
            <person name="Tanner A.C."/>
            <person name="Dewhirst F."/>
            <person name="Haas B."/>
            <person name="Nusbaum C."/>
            <person name="Birren B."/>
        </authorList>
    </citation>
    <scope>NUCLEOTIDE SEQUENCE [LARGE SCALE GENOMIC DNA]</scope>
    <source>
        <strain evidence="1 2">ATCC 29453</strain>
    </source>
</reference>
<dbReference type="InterPro" id="IPR029024">
    <property type="entry name" value="TerB-like"/>
</dbReference>
<reference evidence="1 2" key="2">
    <citation type="submission" date="2011-10" db="EMBL/GenBank/DDBJ databases">
        <title>The Genome Sequence of Simonsiella muelleri ATCC 29453.</title>
        <authorList>
            <consortium name="The Broad Institute Genome Sequencing Platform"/>
            <consortium name="The Broad Institute Genome Sequencing Center for Infectious Disease"/>
            <person name="Earl A."/>
            <person name="Ward D."/>
            <person name="Feldgarden M."/>
            <person name="Gevers D."/>
            <person name="Izard J."/>
            <person name="Baranova O.V."/>
            <person name="Blanton J.M."/>
            <person name="Tanner A.C."/>
            <person name="Dewhirst F."/>
            <person name="Young S.K."/>
            <person name="Zeng Q."/>
            <person name="Gargeya S."/>
            <person name="Fitzgerald M."/>
            <person name="Haas B."/>
            <person name="Abouelleil A."/>
            <person name="Alvarado L."/>
            <person name="Arachchi H.M."/>
            <person name="Berlin A."/>
            <person name="Brown A."/>
            <person name="Chapman S.B."/>
            <person name="Chen Z."/>
            <person name="Dunbar C."/>
            <person name="Freedman E."/>
            <person name="Gearin G."/>
            <person name="Goldberg J."/>
            <person name="Griggs A."/>
            <person name="Gujja S."/>
            <person name="Heiman D."/>
            <person name="Howarth C."/>
            <person name="Larson L."/>
            <person name="Lui A."/>
            <person name="MacDonald P.J.P."/>
            <person name="Montmayeur A."/>
            <person name="Murphy C."/>
            <person name="Neiman D."/>
            <person name="Pearson M."/>
            <person name="Priest M."/>
            <person name="Roberts A."/>
            <person name="Saif S."/>
            <person name="Shea T."/>
            <person name="Shenoy N."/>
            <person name="Sisk P."/>
            <person name="Stolte C."/>
            <person name="Sykes S."/>
            <person name="Wortman J."/>
            <person name="Nusbaum C."/>
            <person name="Birren B."/>
        </authorList>
    </citation>
    <scope>NUCLEOTIDE SEQUENCE [LARGE SCALE GENOMIC DNA]</scope>
    <source>
        <strain evidence="1 2">ATCC 29453</strain>
    </source>
</reference>
<dbReference type="KEGG" id="smur:BWP33_03445"/>
<dbReference type="SUPFAM" id="SSF158682">
    <property type="entry name" value="TerB-like"/>
    <property type="match status" value="1"/>
</dbReference>
<evidence type="ECO:0008006" key="3">
    <source>
        <dbReference type="Google" id="ProtNLM"/>
    </source>
</evidence>
<dbReference type="AlphaFoldDB" id="V9H5J8"/>
<name>V9H5J8_9NEIS</name>
<dbReference type="STRING" id="641147.HMPREF9021_01880"/>
<dbReference type="InterPro" id="IPR007486">
    <property type="entry name" value="YebE"/>
</dbReference>
<dbReference type="HOGENOM" id="CLU_068390_3_1_4"/>
<dbReference type="eggNOG" id="COG2979">
    <property type="taxonomic scope" value="Bacteria"/>
</dbReference>
<dbReference type="Pfam" id="PF04391">
    <property type="entry name" value="DUF533"/>
    <property type="match status" value="1"/>
</dbReference>
<evidence type="ECO:0000313" key="1">
    <source>
        <dbReference type="EMBL" id="EFG30252.1"/>
    </source>
</evidence>
<comment type="caution">
    <text evidence="1">The sequence shown here is derived from an EMBL/GenBank/DDBJ whole genome shotgun (WGS) entry which is preliminary data.</text>
</comment>
<protein>
    <recommendedName>
        <fullName evidence="3">Inner membrane protein yebE</fullName>
    </recommendedName>
</protein>
<evidence type="ECO:0000313" key="2">
    <source>
        <dbReference type="Proteomes" id="UP000017813"/>
    </source>
</evidence>
<organism evidence="1 2">
    <name type="scientific">Simonsiella muelleri ATCC 29453</name>
    <dbReference type="NCBI Taxonomy" id="641147"/>
    <lineage>
        <taxon>Bacteria</taxon>
        <taxon>Pseudomonadati</taxon>
        <taxon>Pseudomonadota</taxon>
        <taxon>Betaproteobacteria</taxon>
        <taxon>Neisseriales</taxon>
        <taxon>Neisseriaceae</taxon>
        <taxon>Simonsiella</taxon>
    </lineage>
</organism>
<accession>V9H5J8</accession>